<dbReference type="RefSeq" id="WP_094636527.1">
    <property type="nucleotide sequence ID" value="NZ_CP062938.1"/>
</dbReference>
<keyword evidence="1" id="KW-1133">Transmembrane helix</keyword>
<reference evidence="2 4" key="1">
    <citation type="journal article" date="2017" name="BMC Genomics">
        <title>Comparative genomic and phylogenomic analyses of the Bifidobacteriaceae family.</title>
        <authorList>
            <person name="Lugli G.A."/>
            <person name="Milani C."/>
            <person name="Turroni F."/>
            <person name="Duranti S."/>
            <person name="Mancabelli L."/>
            <person name="Mangifesta M."/>
            <person name="Ferrario C."/>
            <person name="Modesto M."/>
            <person name="Mattarelli P."/>
            <person name="Jiri K."/>
            <person name="van Sinderen D."/>
            <person name="Ventura M."/>
        </authorList>
    </citation>
    <scope>NUCLEOTIDE SEQUENCE [LARGE SCALE GENOMIC DNA]</scope>
    <source>
        <strain evidence="2 4">DSM 100216</strain>
    </source>
</reference>
<dbReference type="KEGG" id="beu:BE0216_09915"/>
<dbReference type="EMBL" id="CP062938">
    <property type="protein sequence ID" value="QOL32717.1"/>
    <property type="molecule type" value="Genomic_DNA"/>
</dbReference>
<dbReference type="AlphaFoldDB" id="A0A261GAX7"/>
<keyword evidence="1" id="KW-0472">Membrane</keyword>
<keyword evidence="1" id="KW-0812">Transmembrane</keyword>
<accession>A0A261GAX7</accession>
<organism evidence="2 4">
    <name type="scientific">Bifidobacterium eulemuris</name>
    <dbReference type="NCBI Taxonomy" id="1765219"/>
    <lineage>
        <taxon>Bacteria</taxon>
        <taxon>Bacillati</taxon>
        <taxon>Actinomycetota</taxon>
        <taxon>Actinomycetes</taxon>
        <taxon>Bifidobacteriales</taxon>
        <taxon>Bifidobacteriaceae</taxon>
        <taxon>Bifidobacterium</taxon>
    </lineage>
</organism>
<feature type="transmembrane region" description="Helical" evidence="1">
    <location>
        <begin position="57"/>
        <end position="76"/>
    </location>
</feature>
<dbReference type="OrthoDB" id="3239175at2"/>
<sequence length="255" mass="27955">MASTASPPNRNRDAISARQAEAIDTLSQDIAYHKRSRLHILRSLPWNRKWAYFRDQLLARTVAALAVIGIALYLAIQLLTPSVPPKLYVAVFGDVISTQDAQTLQQRVASAFDLPEGRDGGVRIDANFDMDDSGLNKLQSMLASDEIDIIIASPDDFSTLCGYGYLTDLNASLESKQVKELSDLFVTYAGFDDDDDADPDYNGSGKGAEAPFGLRLKTSTIWDTLESADSDAIIGLAQDSRNQDTARRFVSFLIP</sequence>
<dbReference type="Proteomes" id="UP000216057">
    <property type="component" value="Unassembled WGS sequence"/>
</dbReference>
<evidence type="ECO:0000313" key="5">
    <source>
        <dbReference type="Proteomes" id="UP000593943"/>
    </source>
</evidence>
<protein>
    <submittedName>
        <fullName evidence="2">Uncharacterized protein</fullName>
    </submittedName>
</protein>
<evidence type="ECO:0000313" key="2">
    <source>
        <dbReference type="EMBL" id="OZG68591.1"/>
    </source>
</evidence>
<evidence type="ECO:0000256" key="1">
    <source>
        <dbReference type="SAM" id="Phobius"/>
    </source>
</evidence>
<dbReference type="Proteomes" id="UP000593943">
    <property type="component" value="Chromosome"/>
</dbReference>
<gene>
    <name evidence="3" type="ORF">BE0216_09915</name>
    <name evidence="2" type="ORF">BEUL_0901</name>
</gene>
<evidence type="ECO:0000313" key="3">
    <source>
        <dbReference type="EMBL" id="QOL32717.1"/>
    </source>
</evidence>
<proteinExistence type="predicted"/>
<reference evidence="3 5" key="2">
    <citation type="submission" date="2020-10" db="EMBL/GenBank/DDBJ databases">
        <title>Genome sequencing of Bifidobacterium eulemuris_DSMZ_100216.</title>
        <authorList>
            <person name="Kim J."/>
        </authorList>
    </citation>
    <scope>NUCLEOTIDE SEQUENCE [LARGE SCALE GENOMIC DNA]</scope>
    <source>
        <strain evidence="3 5">DSM 100216</strain>
    </source>
</reference>
<keyword evidence="5" id="KW-1185">Reference proteome</keyword>
<name>A0A261GAX7_9BIFI</name>
<evidence type="ECO:0000313" key="4">
    <source>
        <dbReference type="Proteomes" id="UP000216057"/>
    </source>
</evidence>
<dbReference type="EMBL" id="MWWZ01000005">
    <property type="protein sequence ID" value="OZG68591.1"/>
    <property type="molecule type" value="Genomic_DNA"/>
</dbReference>